<dbReference type="HOGENOM" id="CLU_1751711_0_0_1"/>
<evidence type="ECO:0000256" key="1">
    <source>
        <dbReference type="SAM" id="MobiDB-lite"/>
    </source>
</evidence>
<protein>
    <submittedName>
        <fullName evidence="2 3">Uncharacterized protein</fullName>
    </submittedName>
</protein>
<evidence type="ECO:0000313" key="4">
    <source>
        <dbReference type="Proteomes" id="UP000015101"/>
    </source>
</evidence>
<dbReference type="EMBL" id="KB097639">
    <property type="protein sequence ID" value="ESN92813.1"/>
    <property type="molecule type" value="Genomic_DNA"/>
</dbReference>
<reference evidence="2 4" key="2">
    <citation type="journal article" date="2013" name="Nature">
        <title>Insights into bilaterian evolution from three spiralian genomes.</title>
        <authorList>
            <person name="Simakov O."/>
            <person name="Marletaz F."/>
            <person name="Cho S.J."/>
            <person name="Edsinger-Gonzales E."/>
            <person name="Havlak P."/>
            <person name="Hellsten U."/>
            <person name="Kuo D.H."/>
            <person name="Larsson T."/>
            <person name="Lv J."/>
            <person name="Arendt D."/>
            <person name="Savage R."/>
            <person name="Osoegawa K."/>
            <person name="de Jong P."/>
            <person name="Grimwood J."/>
            <person name="Chapman J.A."/>
            <person name="Shapiro H."/>
            <person name="Aerts A."/>
            <person name="Otillar R.P."/>
            <person name="Terry A.Y."/>
            <person name="Boore J.L."/>
            <person name="Grigoriev I.V."/>
            <person name="Lindberg D.R."/>
            <person name="Seaver E.C."/>
            <person name="Weisblat D.A."/>
            <person name="Putnam N.H."/>
            <person name="Rokhsar D.S."/>
        </authorList>
    </citation>
    <scope>NUCLEOTIDE SEQUENCE</scope>
</reference>
<dbReference type="GeneID" id="20200747"/>
<feature type="region of interest" description="Disordered" evidence="1">
    <location>
        <begin position="34"/>
        <end position="72"/>
    </location>
</feature>
<dbReference type="KEGG" id="hro:HELRODRAFT_164936"/>
<accession>T1EVZ7</accession>
<dbReference type="EnsemblMetazoa" id="HelroT164936">
    <property type="protein sequence ID" value="HelroP164936"/>
    <property type="gene ID" value="HelroG164936"/>
</dbReference>
<reference evidence="3" key="3">
    <citation type="submission" date="2015-06" db="UniProtKB">
        <authorList>
            <consortium name="EnsemblMetazoa"/>
        </authorList>
    </citation>
    <scope>IDENTIFICATION</scope>
</reference>
<organism evidence="3 4">
    <name type="scientific">Helobdella robusta</name>
    <name type="common">Californian leech</name>
    <dbReference type="NCBI Taxonomy" id="6412"/>
    <lineage>
        <taxon>Eukaryota</taxon>
        <taxon>Metazoa</taxon>
        <taxon>Spiralia</taxon>
        <taxon>Lophotrochozoa</taxon>
        <taxon>Annelida</taxon>
        <taxon>Clitellata</taxon>
        <taxon>Hirudinea</taxon>
        <taxon>Rhynchobdellida</taxon>
        <taxon>Glossiphoniidae</taxon>
        <taxon>Helobdella</taxon>
    </lineage>
</organism>
<keyword evidence="4" id="KW-1185">Reference proteome</keyword>
<dbReference type="EMBL" id="AMQM01001886">
    <property type="status" value="NOT_ANNOTATED_CDS"/>
    <property type="molecule type" value="Genomic_DNA"/>
</dbReference>
<evidence type="ECO:0000313" key="2">
    <source>
        <dbReference type="EMBL" id="ESN92813.1"/>
    </source>
</evidence>
<reference evidence="4" key="1">
    <citation type="submission" date="2012-12" db="EMBL/GenBank/DDBJ databases">
        <authorList>
            <person name="Hellsten U."/>
            <person name="Grimwood J."/>
            <person name="Chapman J.A."/>
            <person name="Shapiro H."/>
            <person name="Aerts A."/>
            <person name="Otillar R.P."/>
            <person name="Terry A.Y."/>
            <person name="Boore J.L."/>
            <person name="Simakov O."/>
            <person name="Marletaz F."/>
            <person name="Cho S.-J."/>
            <person name="Edsinger-Gonzales E."/>
            <person name="Havlak P."/>
            <person name="Kuo D.-H."/>
            <person name="Larsson T."/>
            <person name="Lv J."/>
            <person name="Arendt D."/>
            <person name="Savage R."/>
            <person name="Osoegawa K."/>
            <person name="de Jong P."/>
            <person name="Lindberg D.R."/>
            <person name="Seaver E.C."/>
            <person name="Weisblat D.A."/>
            <person name="Putnam N.H."/>
            <person name="Grigoriev I.V."/>
            <person name="Rokhsar D.S."/>
        </authorList>
    </citation>
    <scope>NUCLEOTIDE SEQUENCE</scope>
</reference>
<dbReference type="RefSeq" id="XP_009029112.1">
    <property type="nucleotide sequence ID" value="XM_009030864.1"/>
</dbReference>
<feature type="compositionally biased region" description="Basic and acidic residues" evidence="1">
    <location>
        <begin position="34"/>
        <end position="51"/>
    </location>
</feature>
<dbReference type="InParanoid" id="T1EVZ7"/>
<evidence type="ECO:0000313" key="3">
    <source>
        <dbReference type="EnsemblMetazoa" id="HelroP164936"/>
    </source>
</evidence>
<dbReference type="Proteomes" id="UP000015101">
    <property type="component" value="Unassembled WGS sequence"/>
</dbReference>
<proteinExistence type="predicted"/>
<dbReference type="AlphaFoldDB" id="T1EVZ7"/>
<sequence>MKSNKPPGPVDEIKFLDDFSIEKSRDTAYYIRYETNENKQDRHEYERKHEENYEEMDPQLPTQSPMQNPIPQHHIKHKNYLHKAPLSLLPYSMPTSETYLYSNVQFKSTFRKHPKLLGVNFETLIFNIYTNNSTKIPTKKPNTQVSGRH</sequence>
<feature type="compositionally biased region" description="Polar residues" evidence="1">
    <location>
        <begin position="60"/>
        <end position="70"/>
    </location>
</feature>
<gene>
    <name evidence="3" type="primary">20200747</name>
    <name evidence="2" type="ORF">HELRODRAFT_164936</name>
</gene>
<name>T1EVZ7_HELRO</name>
<dbReference type="CTD" id="20200747"/>